<evidence type="ECO:0000256" key="1">
    <source>
        <dbReference type="SAM" id="Phobius"/>
    </source>
</evidence>
<name>A0A0G9GP98_LACPN</name>
<feature type="transmembrane region" description="Helical" evidence="1">
    <location>
        <begin position="42"/>
        <end position="60"/>
    </location>
</feature>
<proteinExistence type="predicted"/>
<dbReference type="Proteomes" id="UP000595466">
    <property type="component" value="Chromosome"/>
</dbReference>
<reference evidence="5 9" key="3">
    <citation type="submission" date="2020-12" db="EMBL/GenBank/DDBJ databases">
        <title>Whole genome sequencing of Lactobacillus plantarum PC518.</title>
        <authorList>
            <person name="Guo Q."/>
        </authorList>
    </citation>
    <scope>NUCLEOTIDE SEQUENCE [LARGE SCALE GENOMIC DNA]</scope>
    <source>
        <strain evidence="5 9">PC518</strain>
    </source>
</reference>
<evidence type="ECO:0000313" key="4">
    <source>
        <dbReference type="EMBL" id="ODO61940.1"/>
    </source>
</evidence>
<dbReference type="Proteomes" id="UP000076989">
    <property type="component" value="Unassembled WGS sequence"/>
</dbReference>
<evidence type="ECO:0000313" key="2">
    <source>
        <dbReference type="EMBL" id="KZU02573.1"/>
    </source>
</evidence>
<dbReference type="EMBL" id="MCOL01000001">
    <property type="protein sequence ID" value="ODO61940.1"/>
    <property type="molecule type" value="Genomic_DNA"/>
</dbReference>
<evidence type="ECO:0000313" key="6">
    <source>
        <dbReference type="Proteomes" id="UP000076872"/>
    </source>
</evidence>
<evidence type="ECO:0000313" key="3">
    <source>
        <dbReference type="EMBL" id="KZV03171.1"/>
    </source>
</evidence>
<organism evidence="4 8">
    <name type="scientific">Lactiplantibacillus plantarum</name>
    <name type="common">Lactobacillus plantarum</name>
    <dbReference type="NCBI Taxonomy" id="1590"/>
    <lineage>
        <taxon>Bacteria</taxon>
        <taxon>Bacillati</taxon>
        <taxon>Bacillota</taxon>
        <taxon>Bacilli</taxon>
        <taxon>Lactobacillales</taxon>
        <taxon>Lactobacillaceae</taxon>
        <taxon>Lactiplantibacillus</taxon>
    </lineage>
</organism>
<dbReference type="Proteomes" id="UP000076872">
    <property type="component" value="Unassembled WGS sequence"/>
</dbReference>
<dbReference type="RefSeq" id="WP_003640763.1">
    <property type="nucleotide sequence ID" value="NZ_AP018405.1"/>
</dbReference>
<dbReference type="AlphaFoldDB" id="A0A0G9GP98"/>
<dbReference type="GeneID" id="89669358"/>
<protein>
    <submittedName>
        <fullName evidence="4">Uncharacterized protein</fullName>
    </submittedName>
</protein>
<evidence type="ECO:0000313" key="8">
    <source>
        <dbReference type="Proteomes" id="UP000094892"/>
    </source>
</evidence>
<sequence>MRIRRPVRFYRSFWFWLSVIFLWVSTAGFPKTLVTVGDVLCYGILFLLSCVGILGSFFVFGQAAREQK</sequence>
<reference evidence="4 8" key="2">
    <citation type="submission" date="2016-08" db="EMBL/GenBank/DDBJ databases">
        <title>Genome sequencing of Lactobacillus plantarum JSA22, isolated from fermented soybean paste.</title>
        <authorList>
            <person name="Choi H.S."/>
        </authorList>
    </citation>
    <scope>NUCLEOTIDE SEQUENCE [LARGE SCALE GENOMIC DNA]</scope>
    <source>
        <strain evidence="4 8">JSA22</strain>
    </source>
</reference>
<dbReference type="EMBL" id="LUXO01000027">
    <property type="protein sequence ID" value="KZV03171.1"/>
    <property type="molecule type" value="Genomic_DNA"/>
</dbReference>
<feature type="transmembrane region" description="Helical" evidence="1">
    <location>
        <begin position="12"/>
        <end position="30"/>
    </location>
</feature>
<dbReference type="EMBL" id="CP066817">
    <property type="protein sequence ID" value="QQM62189.1"/>
    <property type="molecule type" value="Genomic_DNA"/>
</dbReference>
<dbReference type="Proteomes" id="UP000094892">
    <property type="component" value="Unassembled WGS sequence"/>
</dbReference>
<dbReference type="PATRIC" id="fig|1590.142.peg.1905"/>
<evidence type="ECO:0000313" key="9">
    <source>
        <dbReference type="Proteomes" id="UP000595466"/>
    </source>
</evidence>
<gene>
    <name evidence="5" type="ORF">JH395_06560</name>
    <name evidence="4" type="ORF">LPJSA22_01920</name>
    <name evidence="3" type="ORF">NAB2_1673</name>
    <name evidence="2" type="ORF">Nizo2260_2214</name>
</gene>
<evidence type="ECO:0000313" key="7">
    <source>
        <dbReference type="Proteomes" id="UP000076989"/>
    </source>
</evidence>
<keyword evidence="1" id="KW-0472">Membrane</keyword>
<keyword evidence="1" id="KW-0812">Transmembrane</keyword>
<dbReference type="EMBL" id="LUWI01000029">
    <property type="protein sequence ID" value="KZU02573.1"/>
    <property type="molecule type" value="Genomic_DNA"/>
</dbReference>
<reference evidence="6 7" key="1">
    <citation type="submission" date="2016-03" db="EMBL/GenBank/DDBJ databases">
        <title>Comparative genomics of 54 Lactobacillus plantarum strains reveals genomic uncoupling from niche constraints.</title>
        <authorList>
            <person name="Martino M.E."/>
        </authorList>
    </citation>
    <scope>NUCLEOTIDE SEQUENCE [LARGE SCALE GENOMIC DNA]</scope>
    <source>
        <strain evidence="3 6">NAB2</strain>
        <strain evidence="2 7">Nizo2260</strain>
    </source>
</reference>
<keyword evidence="1" id="KW-1133">Transmembrane helix</keyword>
<evidence type="ECO:0000313" key="5">
    <source>
        <dbReference type="EMBL" id="QQM62189.1"/>
    </source>
</evidence>
<accession>A0A0G9GP98</accession>